<dbReference type="SUPFAM" id="SSF56235">
    <property type="entry name" value="N-terminal nucleophile aminohydrolases (Ntn hydrolases)"/>
    <property type="match status" value="1"/>
</dbReference>
<gene>
    <name evidence="1" type="ORF">F0L68_03195</name>
</gene>
<reference evidence="1 2" key="1">
    <citation type="submission" date="2019-09" db="EMBL/GenBank/DDBJ databases">
        <title>Goodfellowia gen. nov., a new genus of the Pseudonocardineae related to Actinoalloteichus, containing Goodfellowia coeruleoviolacea gen. nov., comb. nov. gen. nov., comb. nov.</title>
        <authorList>
            <person name="Labeda D."/>
        </authorList>
    </citation>
    <scope>NUCLEOTIDE SEQUENCE [LARGE SCALE GENOMIC DNA]</scope>
    <source>
        <strain evidence="1 2">AN110305</strain>
    </source>
</reference>
<evidence type="ECO:0000313" key="2">
    <source>
        <dbReference type="Proteomes" id="UP000323454"/>
    </source>
</evidence>
<evidence type="ECO:0000313" key="1">
    <source>
        <dbReference type="EMBL" id="KAA2266138.1"/>
    </source>
</evidence>
<dbReference type="InterPro" id="IPR029055">
    <property type="entry name" value="Ntn_hydrolases_N"/>
</dbReference>
<dbReference type="AlphaFoldDB" id="A0A5B2XQC9"/>
<proteinExistence type="predicted"/>
<reference evidence="1 2" key="2">
    <citation type="submission" date="2019-09" db="EMBL/GenBank/DDBJ databases">
        <authorList>
            <person name="Jin C."/>
        </authorList>
    </citation>
    <scope>NUCLEOTIDE SEQUENCE [LARGE SCALE GENOMIC DNA]</scope>
    <source>
        <strain evidence="1 2">AN110305</strain>
    </source>
</reference>
<dbReference type="Proteomes" id="UP000323454">
    <property type="component" value="Unassembled WGS sequence"/>
</dbReference>
<comment type="caution">
    <text evidence="1">The sequence shown here is derived from an EMBL/GenBank/DDBJ whole genome shotgun (WGS) entry which is preliminary data.</text>
</comment>
<dbReference type="Pfam" id="PF06267">
    <property type="entry name" value="DUF1028"/>
    <property type="match status" value="1"/>
</dbReference>
<dbReference type="PANTHER" id="PTHR39328">
    <property type="entry name" value="BLL2871 PROTEIN"/>
    <property type="match status" value="1"/>
</dbReference>
<dbReference type="OrthoDB" id="9790012at2"/>
<dbReference type="Gene3D" id="3.60.20.10">
    <property type="entry name" value="Glutamine Phosphoribosylpyrophosphate, subunit 1, domain 1"/>
    <property type="match status" value="1"/>
</dbReference>
<sequence length="305" mass="32045">MTYSVLARDPETGCFGVAVQSCVLAIGTRVPAARAGVGAVAVQSGSSLRWRGLLLDLLDRGMSADAAVAALRTLPGTEQAQFAAIDRTGSAAAYTGPDCYGDHAGHVVDLDAQFSVQANLMVSDAVWPAMAAAYREAEGGLPERMMAALQAAEREGGDARGVQSAALLVVGPEHGGDSTGEADDEVFDLRVDDSRDPVGDLARLLRTARAHRHLIRIGSLAEEPDRLHDELRAAVALAPDDLTCLLYAISRLGLRGHIEEVRPLLAHAVGLDAAIADRVRGRAEAARRTDNPHAAALLALVDELK</sequence>
<organism evidence="1 2">
    <name type="scientific">Solihabitans fulvus</name>
    <dbReference type="NCBI Taxonomy" id="1892852"/>
    <lineage>
        <taxon>Bacteria</taxon>
        <taxon>Bacillati</taxon>
        <taxon>Actinomycetota</taxon>
        <taxon>Actinomycetes</taxon>
        <taxon>Pseudonocardiales</taxon>
        <taxon>Pseudonocardiaceae</taxon>
        <taxon>Solihabitans</taxon>
    </lineage>
</organism>
<name>A0A5B2XQC9_9PSEU</name>
<accession>A0A5B2XQC9</accession>
<protein>
    <submittedName>
        <fullName evidence="1">DUF1028 domain-containing protein</fullName>
    </submittedName>
</protein>
<dbReference type="InterPro" id="IPR010430">
    <property type="entry name" value="DUF1028"/>
</dbReference>
<dbReference type="RefSeq" id="WP_149847876.1">
    <property type="nucleotide sequence ID" value="NZ_VUOB01000003.1"/>
</dbReference>
<keyword evidence="2" id="KW-1185">Reference proteome</keyword>
<dbReference type="PANTHER" id="PTHR39328:SF1">
    <property type="entry name" value="BLL2871 PROTEIN"/>
    <property type="match status" value="1"/>
</dbReference>
<dbReference type="EMBL" id="VUOB01000003">
    <property type="protein sequence ID" value="KAA2266138.1"/>
    <property type="molecule type" value="Genomic_DNA"/>
</dbReference>